<evidence type="ECO:0000256" key="2">
    <source>
        <dbReference type="ARBA" id="ARBA00022679"/>
    </source>
</evidence>
<dbReference type="RefSeq" id="WP_138190460.1">
    <property type="nucleotide sequence ID" value="NZ_VBWP01000003.1"/>
</dbReference>
<dbReference type="PANTHER" id="PTHR22916:SF51">
    <property type="entry name" value="GLYCOSYLTRANSFERASE EPSH-RELATED"/>
    <property type="match status" value="1"/>
</dbReference>
<keyword evidence="2 4" id="KW-0808">Transferase</keyword>
<comment type="caution">
    <text evidence="4">The sequence shown here is derived from an EMBL/GenBank/DDBJ whole genome shotgun (WGS) entry which is preliminary data.</text>
</comment>
<feature type="domain" description="Glycosyltransferase 2-like" evidence="3">
    <location>
        <begin position="6"/>
        <end position="173"/>
    </location>
</feature>
<sequence length="334" mass="39336">MNDLVSIIVPIYNGANDIHRCMDGLLGQTYNNIEIILVNNGSTDDSLLLAKQYEIDNPDKVKVLDLEVPGVSNARNVGFELSQGDYIMFFDNDDFLYYSSVEKMMKYLKETDADIVVAKYKRVFSEASSKITKKFSYNVSLPIEQGVAQSILDNKEILVDVYTAPWGKLYKRDSLLVDTEYPLFHLEYLRNQDLDFTLRQMLTGGKIAFFDKDVLDYFVYEKSSSIKKMLNVDNTIRIFDDVERYYKKYNHYEDFIEELDYLKVYHLLIGEVYRVLMYGTDVNEIDKLVQIAKKSDLSKNKYYKRLRFVYRIYIRMLLKHPKLTVNMLRFVIRK</sequence>
<organism evidence="4 5">
    <name type="scientific">Culicoidibacter larvae</name>
    <dbReference type="NCBI Taxonomy" id="2579976"/>
    <lineage>
        <taxon>Bacteria</taxon>
        <taxon>Bacillati</taxon>
        <taxon>Bacillota</taxon>
        <taxon>Culicoidibacteria</taxon>
        <taxon>Culicoidibacterales</taxon>
        <taxon>Culicoidibacteraceae</taxon>
        <taxon>Culicoidibacter</taxon>
    </lineage>
</organism>
<protein>
    <submittedName>
        <fullName evidence="4">Glycosyltransferase</fullName>
    </submittedName>
</protein>
<dbReference type="Gene3D" id="3.90.550.10">
    <property type="entry name" value="Spore Coat Polysaccharide Biosynthesis Protein SpsA, Chain A"/>
    <property type="match status" value="1"/>
</dbReference>
<evidence type="ECO:0000313" key="5">
    <source>
        <dbReference type="Proteomes" id="UP000306912"/>
    </source>
</evidence>
<dbReference type="Proteomes" id="UP000306912">
    <property type="component" value="Unassembled WGS sequence"/>
</dbReference>
<keyword evidence="5" id="KW-1185">Reference proteome</keyword>
<name>A0A5R8QEY2_9FIRM</name>
<dbReference type="OrthoDB" id="396512at2"/>
<dbReference type="InterPro" id="IPR029044">
    <property type="entry name" value="Nucleotide-diphossugar_trans"/>
</dbReference>
<dbReference type="Pfam" id="PF00535">
    <property type="entry name" value="Glycos_transf_2"/>
    <property type="match status" value="1"/>
</dbReference>
<dbReference type="GO" id="GO:0016757">
    <property type="term" value="F:glycosyltransferase activity"/>
    <property type="evidence" value="ECO:0007669"/>
    <property type="project" value="UniProtKB-KW"/>
</dbReference>
<dbReference type="CDD" id="cd00761">
    <property type="entry name" value="Glyco_tranf_GTA_type"/>
    <property type="match status" value="1"/>
</dbReference>
<dbReference type="InterPro" id="IPR001173">
    <property type="entry name" value="Glyco_trans_2-like"/>
</dbReference>
<keyword evidence="1" id="KW-0328">Glycosyltransferase</keyword>
<dbReference type="AlphaFoldDB" id="A0A5R8QEY2"/>
<evidence type="ECO:0000259" key="3">
    <source>
        <dbReference type="Pfam" id="PF00535"/>
    </source>
</evidence>
<accession>A0A5R8QEY2</accession>
<proteinExistence type="predicted"/>
<dbReference type="EMBL" id="VBWP01000003">
    <property type="protein sequence ID" value="TLG75239.1"/>
    <property type="molecule type" value="Genomic_DNA"/>
</dbReference>
<evidence type="ECO:0000313" key="4">
    <source>
        <dbReference type="EMBL" id="TLG75239.1"/>
    </source>
</evidence>
<dbReference type="InParanoid" id="A0A5R8QEY2"/>
<evidence type="ECO:0000256" key="1">
    <source>
        <dbReference type="ARBA" id="ARBA00022676"/>
    </source>
</evidence>
<reference evidence="4 5" key="1">
    <citation type="submission" date="2019-05" db="EMBL/GenBank/DDBJ databases">
        <title>Culicoidintestinum kansasii gen. nov., sp. nov. from the gastrointestinal tract of the biting midge, Culicoides sonorensis.</title>
        <authorList>
            <person name="Neupane S."/>
            <person name="Ghosh A."/>
            <person name="Gunther S."/>
            <person name="Martin K."/>
            <person name="Zurek L."/>
        </authorList>
    </citation>
    <scope>NUCLEOTIDE SEQUENCE [LARGE SCALE GENOMIC DNA]</scope>
    <source>
        <strain evidence="4 5">CS-1</strain>
    </source>
</reference>
<gene>
    <name evidence="4" type="ORF">FEZ08_04125</name>
</gene>
<dbReference type="SUPFAM" id="SSF53448">
    <property type="entry name" value="Nucleotide-diphospho-sugar transferases"/>
    <property type="match status" value="1"/>
</dbReference>
<dbReference type="PANTHER" id="PTHR22916">
    <property type="entry name" value="GLYCOSYLTRANSFERASE"/>
    <property type="match status" value="1"/>
</dbReference>